<gene>
    <name evidence="1" type="ORF">N7496_002311</name>
</gene>
<dbReference type="OrthoDB" id="7289984at2759"/>
<comment type="caution">
    <text evidence="1">The sequence shown here is derived from an EMBL/GenBank/DDBJ whole genome shotgun (WGS) entry which is preliminary data.</text>
</comment>
<reference evidence="1" key="1">
    <citation type="submission" date="2022-11" db="EMBL/GenBank/DDBJ databases">
        <authorList>
            <person name="Petersen C."/>
        </authorList>
    </citation>
    <scope>NUCLEOTIDE SEQUENCE</scope>
    <source>
        <strain evidence="1">IBT 29864</strain>
    </source>
</reference>
<dbReference type="InterPro" id="IPR036291">
    <property type="entry name" value="NAD(P)-bd_dom_sf"/>
</dbReference>
<dbReference type="InterPro" id="IPR002347">
    <property type="entry name" value="SDR_fam"/>
</dbReference>
<dbReference type="RefSeq" id="XP_056557454.1">
    <property type="nucleotide sequence ID" value="XM_056695242.1"/>
</dbReference>
<dbReference type="SUPFAM" id="SSF51735">
    <property type="entry name" value="NAD(P)-binding Rossmann-fold domains"/>
    <property type="match status" value="1"/>
</dbReference>
<dbReference type="GO" id="GO:0016616">
    <property type="term" value="F:oxidoreductase activity, acting on the CH-OH group of donors, NAD or NADP as acceptor"/>
    <property type="evidence" value="ECO:0007669"/>
    <property type="project" value="TreeGrafter"/>
</dbReference>
<dbReference type="Pfam" id="PF00106">
    <property type="entry name" value="adh_short"/>
    <property type="match status" value="1"/>
</dbReference>
<dbReference type="InterPro" id="IPR052184">
    <property type="entry name" value="SDR_enzymes"/>
</dbReference>
<dbReference type="PANTHER" id="PTHR45458">
    <property type="entry name" value="SHORT-CHAIN DEHYDROGENASE/REDUCTASE SDR"/>
    <property type="match status" value="1"/>
</dbReference>
<dbReference type="PRINTS" id="PR00081">
    <property type="entry name" value="GDHRDH"/>
</dbReference>
<organism evidence="1 2">
    <name type="scientific">Penicillium cataractarum</name>
    <dbReference type="NCBI Taxonomy" id="2100454"/>
    <lineage>
        <taxon>Eukaryota</taxon>
        <taxon>Fungi</taxon>
        <taxon>Dikarya</taxon>
        <taxon>Ascomycota</taxon>
        <taxon>Pezizomycotina</taxon>
        <taxon>Eurotiomycetes</taxon>
        <taxon>Eurotiomycetidae</taxon>
        <taxon>Eurotiales</taxon>
        <taxon>Aspergillaceae</taxon>
        <taxon>Penicillium</taxon>
    </lineage>
</organism>
<reference evidence="1" key="2">
    <citation type="journal article" date="2023" name="IMA Fungus">
        <title>Comparative genomic study of the Penicillium genus elucidates a diverse pangenome and 15 lateral gene transfer events.</title>
        <authorList>
            <person name="Petersen C."/>
            <person name="Sorensen T."/>
            <person name="Nielsen M.R."/>
            <person name="Sondergaard T.E."/>
            <person name="Sorensen J.L."/>
            <person name="Fitzpatrick D.A."/>
            <person name="Frisvad J.C."/>
            <person name="Nielsen K.L."/>
        </authorList>
    </citation>
    <scope>NUCLEOTIDE SEQUENCE</scope>
    <source>
        <strain evidence="1">IBT 29864</strain>
    </source>
</reference>
<dbReference type="PANTHER" id="PTHR45458:SF3">
    <property type="entry name" value="CHAIN DEHYDROGENASE (ATSC), PUTATIVE-RELATED"/>
    <property type="match status" value="1"/>
</dbReference>
<evidence type="ECO:0008006" key="3">
    <source>
        <dbReference type="Google" id="ProtNLM"/>
    </source>
</evidence>
<dbReference type="EMBL" id="JAPZBS010000002">
    <property type="protein sequence ID" value="KAJ5379883.1"/>
    <property type="molecule type" value="Genomic_DNA"/>
</dbReference>
<dbReference type="Gene3D" id="3.40.50.720">
    <property type="entry name" value="NAD(P)-binding Rossmann-like Domain"/>
    <property type="match status" value="1"/>
</dbReference>
<sequence length="274" mass="29416">MFKMPSYVITGASRGLGWEFLRQISSDSNNTVIGLVRRKSATEEKVKGELPDRTNIHIVEADITDYAALKNAAVEVATITGGGLDYLIANAGVVSHFDAYDPIGVLGHQPETLEEELTECFKVNVVSNIHLFNLFMPLILKGGIKKVIAISSGQASLDIIPKLGIEVAALYSISKAGLNTAVAKFSAQYAKEGVLFMSICPGMVETGHFVDATEEQMQGLRAMLGAFFEYAPNFRGPVPPGAAVKDVISVMEKASVNTGDGGSFVSHYGNQQWL</sequence>
<evidence type="ECO:0000313" key="2">
    <source>
        <dbReference type="Proteomes" id="UP001147782"/>
    </source>
</evidence>
<accession>A0A9W9VF65</accession>
<dbReference type="GeneID" id="81434419"/>
<protein>
    <recommendedName>
        <fullName evidence="3">NAD(P)-binding protein</fullName>
    </recommendedName>
</protein>
<dbReference type="Proteomes" id="UP001147782">
    <property type="component" value="Unassembled WGS sequence"/>
</dbReference>
<name>A0A9W9VF65_9EURO</name>
<keyword evidence="2" id="KW-1185">Reference proteome</keyword>
<proteinExistence type="predicted"/>
<dbReference type="AlphaFoldDB" id="A0A9W9VF65"/>
<evidence type="ECO:0000313" key="1">
    <source>
        <dbReference type="EMBL" id="KAJ5379883.1"/>
    </source>
</evidence>